<dbReference type="InterPro" id="IPR016181">
    <property type="entry name" value="Acyl_CoA_acyltransferase"/>
</dbReference>
<evidence type="ECO:0000259" key="1">
    <source>
        <dbReference type="PROSITE" id="PS51186"/>
    </source>
</evidence>
<dbReference type="InterPro" id="IPR051531">
    <property type="entry name" value="N-acetyltransferase"/>
</dbReference>
<dbReference type="PROSITE" id="PS51186">
    <property type="entry name" value="GNAT"/>
    <property type="match status" value="1"/>
</dbReference>
<dbReference type="EMBL" id="CP112932">
    <property type="protein sequence ID" value="WPY00366.1"/>
    <property type="molecule type" value="Genomic_DNA"/>
</dbReference>
<proteinExistence type="predicted"/>
<evidence type="ECO:0000313" key="2">
    <source>
        <dbReference type="EMBL" id="WPY00366.1"/>
    </source>
</evidence>
<feature type="domain" description="N-acetyltransferase" evidence="1">
    <location>
        <begin position="18"/>
        <end position="183"/>
    </location>
</feature>
<dbReference type="PANTHER" id="PTHR43792">
    <property type="entry name" value="GNAT FAMILY, PUTATIVE (AFU_ORTHOLOGUE AFUA_3G00765)-RELATED-RELATED"/>
    <property type="match status" value="1"/>
</dbReference>
<dbReference type="SUPFAM" id="SSF55729">
    <property type="entry name" value="Acyl-CoA N-acyltransferases (Nat)"/>
    <property type="match status" value="1"/>
</dbReference>
<dbReference type="Pfam" id="PF13302">
    <property type="entry name" value="Acetyltransf_3"/>
    <property type="match status" value="1"/>
</dbReference>
<accession>A0ABZ0URC1</accession>
<gene>
    <name evidence="2" type="ORF">Trichorick_00239</name>
</gene>
<reference evidence="2 3" key="1">
    <citation type="submission" date="2022-10" db="EMBL/GenBank/DDBJ databases">
        <title>Host association and intracellularity evolved multiple times independently in the Rickettsiales.</title>
        <authorList>
            <person name="Castelli M."/>
            <person name="Nardi T."/>
            <person name="Gammuto L."/>
            <person name="Bellinzona G."/>
            <person name="Sabaneyeva E."/>
            <person name="Potekhin A."/>
            <person name="Serra V."/>
            <person name="Petroni G."/>
            <person name="Sassera D."/>
        </authorList>
    </citation>
    <scope>NUCLEOTIDE SEQUENCE [LARGE SCALE GENOMIC DNA]</scope>
    <source>
        <strain evidence="2 3">Kr 154-4</strain>
    </source>
</reference>
<name>A0ABZ0URC1_9RICK</name>
<dbReference type="Proteomes" id="UP001326613">
    <property type="component" value="Chromosome"/>
</dbReference>
<organism evidence="2 3">
    <name type="scientific">Candidatus Trichorickettsia mobilis</name>
    <dbReference type="NCBI Taxonomy" id="1346319"/>
    <lineage>
        <taxon>Bacteria</taxon>
        <taxon>Pseudomonadati</taxon>
        <taxon>Pseudomonadota</taxon>
        <taxon>Alphaproteobacteria</taxon>
        <taxon>Rickettsiales</taxon>
        <taxon>Rickettsiaceae</taxon>
        <taxon>Rickettsieae</taxon>
        <taxon>Candidatus Trichorickettsia</taxon>
    </lineage>
</organism>
<dbReference type="RefSeq" id="WP_323738441.1">
    <property type="nucleotide sequence ID" value="NZ_CP112932.1"/>
</dbReference>
<sequence length="183" mass="21283">MIVQYLYGPFPVIELGDIVLRELTDEDAKDYFNYMSRPEMTAFLTEANCPATMEQALEEVRYWGNLFRNKRSFYWGIAFKNTNQLIGTAGFNIISPQNLRAEISYDLDYNFWGKGVMLKSIKAILRFADLALGLVRVQATVIIDNDRSIKVLERCGFNREGLLKKYEVVEGEHKDYYMYARVL</sequence>
<dbReference type="PANTHER" id="PTHR43792:SF9">
    <property type="entry name" value="RIBOSOMAL-PROTEIN-ALANINE ACETYLTRANSFERASE"/>
    <property type="match status" value="1"/>
</dbReference>
<keyword evidence="3" id="KW-1185">Reference proteome</keyword>
<protein>
    <submittedName>
        <fullName evidence="2">GNAT family N-acetyltransferase</fullName>
    </submittedName>
</protein>
<dbReference type="Gene3D" id="3.40.630.30">
    <property type="match status" value="1"/>
</dbReference>
<evidence type="ECO:0000313" key="3">
    <source>
        <dbReference type="Proteomes" id="UP001326613"/>
    </source>
</evidence>
<dbReference type="InterPro" id="IPR000182">
    <property type="entry name" value="GNAT_dom"/>
</dbReference>